<keyword evidence="3 9" id="KW-0489">Methyltransferase</keyword>
<evidence type="ECO:0000313" key="10">
    <source>
        <dbReference type="Proteomes" id="UP000518887"/>
    </source>
</evidence>
<evidence type="ECO:0000256" key="6">
    <source>
        <dbReference type="ARBA" id="ARBA00047942"/>
    </source>
</evidence>
<keyword evidence="10" id="KW-1185">Reference proteome</keyword>
<evidence type="ECO:0000256" key="2">
    <source>
        <dbReference type="ARBA" id="ARBA00011900"/>
    </source>
</evidence>
<dbReference type="Pfam" id="PF01555">
    <property type="entry name" value="N6_N4_Mtase"/>
    <property type="match status" value="1"/>
</dbReference>
<dbReference type="GO" id="GO:0009007">
    <property type="term" value="F:site-specific DNA-methyltransferase (adenine-specific) activity"/>
    <property type="evidence" value="ECO:0007669"/>
    <property type="project" value="UniProtKB-EC"/>
</dbReference>
<evidence type="ECO:0000313" key="9">
    <source>
        <dbReference type="EMBL" id="MBB5226551.1"/>
    </source>
</evidence>
<evidence type="ECO:0000259" key="8">
    <source>
        <dbReference type="Pfam" id="PF12564"/>
    </source>
</evidence>
<evidence type="ECO:0000259" key="7">
    <source>
        <dbReference type="Pfam" id="PF01555"/>
    </source>
</evidence>
<dbReference type="GO" id="GO:0032259">
    <property type="term" value="P:methylation"/>
    <property type="evidence" value="ECO:0007669"/>
    <property type="project" value="UniProtKB-KW"/>
</dbReference>
<dbReference type="AlphaFoldDB" id="A0A7W8GA80"/>
<feature type="domain" description="DNA methylase N-4/N-6" evidence="7">
    <location>
        <begin position="237"/>
        <end position="561"/>
    </location>
</feature>
<evidence type="ECO:0000256" key="1">
    <source>
        <dbReference type="ARBA" id="ARBA00006594"/>
    </source>
</evidence>
<dbReference type="InterPro" id="IPR029063">
    <property type="entry name" value="SAM-dependent_MTases_sf"/>
</dbReference>
<feature type="domain" description="Type III restriction/modification enzyme methylation subunit" evidence="8">
    <location>
        <begin position="47"/>
        <end position="102"/>
    </location>
</feature>
<dbReference type="RefSeq" id="WP_184659934.1">
    <property type="nucleotide sequence ID" value="NZ_CP031518.1"/>
</dbReference>
<dbReference type="InterPro" id="IPR002052">
    <property type="entry name" value="DNA_methylase_N6_adenine_CS"/>
</dbReference>
<dbReference type="InterPro" id="IPR022221">
    <property type="entry name" value="TypeIII_RM_meth"/>
</dbReference>
<dbReference type="Gene3D" id="3.40.50.150">
    <property type="entry name" value="Vaccinia Virus protein VP39"/>
    <property type="match status" value="1"/>
</dbReference>
<dbReference type="Pfam" id="PF12564">
    <property type="entry name" value="TypeIII_RM_meth"/>
    <property type="match status" value="1"/>
</dbReference>
<evidence type="ECO:0000256" key="4">
    <source>
        <dbReference type="ARBA" id="ARBA00022679"/>
    </source>
</evidence>
<dbReference type="SUPFAM" id="SSF53335">
    <property type="entry name" value="S-adenosyl-L-methionine-dependent methyltransferases"/>
    <property type="match status" value="1"/>
</dbReference>
<dbReference type="InterPro" id="IPR002295">
    <property type="entry name" value="N4/N6-MTase_EcoPI_Mod-like"/>
</dbReference>
<gene>
    <name evidence="9" type="ORF">HNP76_001932</name>
</gene>
<dbReference type="PRINTS" id="PR00506">
    <property type="entry name" value="D21N6MTFRASE"/>
</dbReference>
<reference evidence="9 10" key="1">
    <citation type="submission" date="2020-08" db="EMBL/GenBank/DDBJ databases">
        <title>Genomic Encyclopedia of Type Strains, Phase IV (KMG-IV): sequencing the most valuable type-strain genomes for metagenomic binning, comparative biology and taxonomic classification.</title>
        <authorList>
            <person name="Goeker M."/>
        </authorList>
    </citation>
    <scope>NUCLEOTIDE SEQUENCE [LARGE SCALE GENOMIC DNA]</scope>
    <source>
        <strain evidence="9 10">DSM 103462</strain>
    </source>
</reference>
<comment type="similarity">
    <text evidence="1">Belongs to the N(4)/N(6)-methyltransferase family.</text>
</comment>
<evidence type="ECO:0000256" key="5">
    <source>
        <dbReference type="ARBA" id="ARBA00022691"/>
    </source>
</evidence>
<comment type="catalytic activity">
    <reaction evidence="6">
        <text>a 2'-deoxyadenosine in DNA + S-adenosyl-L-methionine = an N(6)-methyl-2'-deoxyadenosine in DNA + S-adenosyl-L-homocysteine + H(+)</text>
        <dbReference type="Rhea" id="RHEA:15197"/>
        <dbReference type="Rhea" id="RHEA-COMP:12418"/>
        <dbReference type="Rhea" id="RHEA-COMP:12419"/>
        <dbReference type="ChEBI" id="CHEBI:15378"/>
        <dbReference type="ChEBI" id="CHEBI:57856"/>
        <dbReference type="ChEBI" id="CHEBI:59789"/>
        <dbReference type="ChEBI" id="CHEBI:90615"/>
        <dbReference type="ChEBI" id="CHEBI:90616"/>
        <dbReference type="EC" id="2.1.1.72"/>
    </reaction>
</comment>
<comment type="caution">
    <text evidence="9">The sequence shown here is derived from an EMBL/GenBank/DDBJ whole genome shotgun (WGS) entry which is preliminary data.</text>
</comment>
<protein>
    <recommendedName>
        <fullName evidence="2">site-specific DNA-methyltransferase (adenine-specific)</fullName>
        <ecNumber evidence="2">2.1.1.72</ecNumber>
    </recommendedName>
</protein>
<name>A0A7W8GA80_9SPIR</name>
<dbReference type="GO" id="GO:0003677">
    <property type="term" value="F:DNA binding"/>
    <property type="evidence" value="ECO:0007669"/>
    <property type="project" value="InterPro"/>
</dbReference>
<keyword evidence="5" id="KW-0949">S-adenosyl-L-methionine</keyword>
<sequence>MIVPNSGLTPNGLRIRIEDLLKTDKRLVTESGDINYTKVHKLVDDLDSSFIELLLKNEVAKDNFFKPILKSFIFEQKKFLEFLDYSSSNNSYSKYLGKEIGLYFGDELLKDRGDVVLNFPYKDCVLEGGQSTEEGLSVDYTYDEKTKEYKEGPIDKNKVKKVKRREIFYNEVLARDEIDQVFSPKAFKNVVRYVKDGKEEVLNFTRDKDGVIRDNLIIKGNNLIALHCLHKNFENQVKAIYIDPPYNTGSDEFQYNDNFNHSAWLTFMKNRFEIARELLKDEGCIFVQIDHHELGYIMVLMDQIFKPENKVQVISVKAASVSGFKAVNPGPIDVTEYILFYTKNKSKFDFKRNFVPTEYNKNYNKYLETHNSEDTSKWEFIPIKDKVLKEAGKTEKEMKAQFGSSTKVVLEHMIAEYAFEHASSIVSIRDLHKPTDKMKELQEQSRITRDTIFTYEKTNGEKTYLINGGALAFYDSKIHEIDGEKCVTELLSDFWDHISWAGIAKEGAVKLKNAKKPEKLIKQILEMATNKGDIVLDYHLGSGTTCAVAHKMGRQYIGIEQLNYGDNDSIIRIQNVINGDQSGISKAVKWKSKSKEEAGSCIYMELAKYNEEAIEEIGECESYDELCTLFKDFSSKYFLHYNVHINKFINETIVDEKFVALPLEKQKEMFIRMLDLNQLYINKCDMEDSKFELTENDIAVTKAFYEVK</sequence>
<accession>A0A7W8GA80</accession>
<proteinExistence type="inferred from homology"/>
<evidence type="ECO:0000256" key="3">
    <source>
        <dbReference type="ARBA" id="ARBA00022603"/>
    </source>
</evidence>
<dbReference type="PROSITE" id="PS00092">
    <property type="entry name" value="N6_MTASE"/>
    <property type="match status" value="1"/>
</dbReference>
<keyword evidence="4 9" id="KW-0808">Transferase</keyword>
<dbReference type="EMBL" id="JACHFQ010000006">
    <property type="protein sequence ID" value="MBB5226551.1"/>
    <property type="molecule type" value="Genomic_DNA"/>
</dbReference>
<dbReference type="GO" id="GO:0008170">
    <property type="term" value="F:N-methyltransferase activity"/>
    <property type="evidence" value="ECO:0007669"/>
    <property type="project" value="InterPro"/>
</dbReference>
<dbReference type="EC" id="2.1.1.72" evidence="2"/>
<dbReference type="InterPro" id="IPR002941">
    <property type="entry name" value="DNA_methylase_N4/N6"/>
</dbReference>
<dbReference type="Proteomes" id="UP000518887">
    <property type="component" value="Unassembled WGS sequence"/>
</dbReference>
<organism evidence="9 10">
    <name type="scientific">Treponema ruminis</name>
    <dbReference type="NCBI Taxonomy" id="744515"/>
    <lineage>
        <taxon>Bacteria</taxon>
        <taxon>Pseudomonadati</taxon>
        <taxon>Spirochaetota</taxon>
        <taxon>Spirochaetia</taxon>
        <taxon>Spirochaetales</taxon>
        <taxon>Treponemataceae</taxon>
        <taxon>Treponema</taxon>
    </lineage>
</organism>